<dbReference type="PANTHER" id="PTHR31600">
    <property type="entry name" value="TINY MACROCYSTS PROTEIN B-RELATED"/>
    <property type="match status" value="1"/>
</dbReference>
<dbReference type="InterPro" id="IPR052994">
    <property type="entry name" value="Tiny_macrocysts_regulators"/>
</dbReference>
<keyword evidence="3" id="KW-1185">Reference proteome</keyword>
<dbReference type="PANTHER" id="PTHR31600:SF2">
    <property type="entry name" value="GAMETE ENRICHED GENE 10 PROTEIN-RELATED"/>
    <property type="match status" value="1"/>
</dbReference>
<feature type="transmembrane region" description="Helical" evidence="1">
    <location>
        <begin position="1370"/>
        <end position="1388"/>
    </location>
</feature>
<feature type="transmembrane region" description="Helical" evidence="1">
    <location>
        <begin position="41"/>
        <end position="65"/>
    </location>
</feature>
<evidence type="ECO:0008006" key="4">
    <source>
        <dbReference type="Google" id="ProtNLM"/>
    </source>
</evidence>
<feature type="transmembrane region" description="Helical" evidence="1">
    <location>
        <begin position="239"/>
        <end position="263"/>
    </location>
</feature>
<evidence type="ECO:0000313" key="2">
    <source>
        <dbReference type="EMBL" id="CAD8096822.1"/>
    </source>
</evidence>
<keyword evidence="1" id="KW-0812">Transmembrane</keyword>
<proteinExistence type="predicted"/>
<protein>
    <recommendedName>
        <fullName evidence="4">Transmembrane protein</fullName>
    </recommendedName>
</protein>
<feature type="transmembrane region" description="Helical" evidence="1">
    <location>
        <begin position="1141"/>
        <end position="1161"/>
    </location>
</feature>
<feature type="transmembrane region" description="Helical" evidence="1">
    <location>
        <begin position="1039"/>
        <end position="1062"/>
    </location>
</feature>
<dbReference type="EMBL" id="CAJJDN010000067">
    <property type="protein sequence ID" value="CAD8096822.1"/>
    <property type="molecule type" value="Genomic_DNA"/>
</dbReference>
<comment type="caution">
    <text evidence="2">The sequence shown here is derived from an EMBL/GenBank/DDBJ whole genome shotgun (WGS) entry which is preliminary data.</text>
</comment>
<feature type="transmembrane region" description="Helical" evidence="1">
    <location>
        <begin position="85"/>
        <end position="107"/>
    </location>
</feature>
<feature type="transmembrane region" description="Helical" evidence="1">
    <location>
        <begin position="119"/>
        <end position="141"/>
    </location>
</feature>
<evidence type="ECO:0000256" key="1">
    <source>
        <dbReference type="SAM" id="Phobius"/>
    </source>
</evidence>
<name>A0A8S1NWJ5_9CILI</name>
<sequence length="1428" mass="170684">MNKKNKISLSKRIQQATRDYLAYFQFLLLRETFDITLKTILWFRFLFIINTIQVVQLINGQNVFIQQMLSKYRINILIYFGNSNYLIFAYIIILSIFFHIAITKIVIKMKISIHQFISSFFIQTIYYVQSMPIILNSLYAIFKQDQYGHLILFFLTILLSVMYIQFNCQTNFMQIDGSFSRQMDELIIFLFRIILCILKIKSTIIELQYSILLIESFWITVIQLNNTELNSHFILKLRIFLFVIGLAGLTKFSWNEIFLVYLLTLNVILSLKNRLETNKLSDAKNQTQLKFLISQIVNYYQKDETMKVLMISRCIQQNQKYLQKNNSDQIKIQDRVMIEKYFEQNLYKLYFLLLQQNQSKISFFDLVFVKANIYIIQQQCQQKSKNLSQENKWLIQIFEQQETNFQIIEQANLAKLNFYQNLMKINLNEQHYSKMIRIQTLKFCQKMKLLKKELDSNINLKTQTLQNSNISDLNTIQTIQKYYYVFYGDYQKAVQIGHKAKELQGWDRNFNLKLSKNQIFLIKVSYLKKKWIILNPKAKYLEEYFKDQYLENILDLFPVFLRGYYQQSLNNYVENEFVEKYQIKTFLLKNNSIISCRISFYHEIVDNDLIINNIIEIDDNNNYLLFDQFGKIFGISELLFNELQNLDENNPQEITQQVFLEKAMVQFYIPEIEYQVLQLTSFQQYNQVEFSSYFAKNLNYEDCLQLRINFNIKEESHQQNKVKQSTSPKLIFNETQNKMKNKIQLLNPRFSMQFEIIQQQLNQLQNLSSHKFELEYIELDNFDYYYFILHFSDFQNHLEDQDQSLKLETKSIKKSNVMDDQISNSIVEQIIEKKEISRNLKLQIILMIILTIYVVCTIFINKQQGYNEIKSYQSSINFLINPQALTFSYAGTFLLQWNRYCASNGLYNLTQYIEFQRQQKLNYAFTLWKGIHINYTLNLSKRSRDLGMEMVDVIEYDKNNHKIITQMDYYSFYTITREKMVRVQKNTNYSNISTHDYSIFKANGFLRQNIMTIFKFHDIVIDDEIEYLKLKVEFSQTNFYLIEIIQICFAVTFIIALIFFIYGQVKLKNQIFTLLSIIEINSIKTQISQTKIFCSNTNSSLKSMVNLINNDQVSNENPQQNKNTHTIQRLQNIKFTSKLRLFIPFLFIICYGSEMIGAYYYRAFYYDNYKNSLLMTMNYIKFKKLFDSSILLGELIKTEHLIPSNPYQLINQTETIEQYLIYVDNSTNLFNTILDDLVVSDYFNQTMKNLILNAFRKDLCLNFQRFLIFCNTSQIKLPYKPSDSYLPITQDGIGGVMQNYKKMVQQEYNTERQTLKYSKNNAQFINSQIHQNFFVQYAQDIQSCLFTCFSYFTNESIYLSALFIQAMSDYFDLTGIIILLLYIIFAVYQIIYEYYQIHLIKFVLILIEPKIVQKKGIHQILMRIMNQI</sequence>
<feature type="transmembrane region" description="Helical" evidence="1">
    <location>
        <begin position="842"/>
        <end position="860"/>
    </location>
</feature>
<keyword evidence="1" id="KW-1133">Transmembrane helix</keyword>
<dbReference type="Proteomes" id="UP000692954">
    <property type="component" value="Unassembled WGS sequence"/>
</dbReference>
<feature type="transmembrane region" description="Helical" evidence="1">
    <location>
        <begin position="147"/>
        <end position="166"/>
    </location>
</feature>
<keyword evidence="1" id="KW-0472">Membrane</keyword>
<organism evidence="2 3">
    <name type="scientific">Paramecium sonneborni</name>
    <dbReference type="NCBI Taxonomy" id="65129"/>
    <lineage>
        <taxon>Eukaryota</taxon>
        <taxon>Sar</taxon>
        <taxon>Alveolata</taxon>
        <taxon>Ciliophora</taxon>
        <taxon>Intramacronucleata</taxon>
        <taxon>Oligohymenophorea</taxon>
        <taxon>Peniculida</taxon>
        <taxon>Parameciidae</taxon>
        <taxon>Paramecium</taxon>
    </lineage>
</organism>
<evidence type="ECO:0000313" key="3">
    <source>
        <dbReference type="Proteomes" id="UP000692954"/>
    </source>
</evidence>
<accession>A0A8S1NWJ5</accession>
<gene>
    <name evidence="2" type="ORF">PSON_ATCC_30995.1.T0670086</name>
</gene>
<dbReference type="OrthoDB" id="306280at2759"/>
<reference evidence="2" key="1">
    <citation type="submission" date="2021-01" db="EMBL/GenBank/DDBJ databases">
        <authorList>
            <consortium name="Genoscope - CEA"/>
            <person name="William W."/>
        </authorList>
    </citation>
    <scope>NUCLEOTIDE SEQUENCE</scope>
</reference>